<organism evidence="7 8">
    <name type="scientific">Marasmius tenuissimus</name>
    <dbReference type="NCBI Taxonomy" id="585030"/>
    <lineage>
        <taxon>Eukaryota</taxon>
        <taxon>Fungi</taxon>
        <taxon>Dikarya</taxon>
        <taxon>Basidiomycota</taxon>
        <taxon>Agaricomycotina</taxon>
        <taxon>Agaricomycetes</taxon>
        <taxon>Agaricomycetidae</taxon>
        <taxon>Agaricales</taxon>
        <taxon>Marasmiineae</taxon>
        <taxon>Marasmiaceae</taxon>
        <taxon>Marasmius</taxon>
    </lineage>
</organism>
<evidence type="ECO:0000256" key="5">
    <source>
        <dbReference type="SAM" id="MobiDB-lite"/>
    </source>
</evidence>
<evidence type="ECO:0000259" key="6">
    <source>
        <dbReference type="PROSITE" id="PS51393"/>
    </source>
</evidence>
<evidence type="ECO:0000313" key="8">
    <source>
        <dbReference type="Proteomes" id="UP001437256"/>
    </source>
</evidence>
<dbReference type="Gene3D" id="3.40.50.300">
    <property type="entry name" value="P-loop containing nucleotide triphosphate hydrolases"/>
    <property type="match status" value="1"/>
</dbReference>
<dbReference type="SUPFAM" id="SSF52540">
    <property type="entry name" value="P-loop containing nucleoside triphosphate hydrolases"/>
    <property type="match status" value="1"/>
</dbReference>
<evidence type="ECO:0000256" key="3">
    <source>
        <dbReference type="ARBA" id="ARBA00022964"/>
    </source>
</evidence>
<keyword evidence="3" id="KW-0223">Dioxygenase</keyword>
<evidence type="ECO:0000256" key="4">
    <source>
        <dbReference type="ARBA" id="ARBA00023002"/>
    </source>
</evidence>
<feature type="domain" description="Lipoxygenase" evidence="6">
    <location>
        <begin position="333"/>
        <end position="931"/>
    </location>
</feature>
<dbReference type="InterPro" id="IPR000907">
    <property type="entry name" value="LipOase"/>
</dbReference>
<name>A0ABR2ZW29_9AGAR</name>
<reference evidence="7 8" key="1">
    <citation type="submission" date="2024-05" db="EMBL/GenBank/DDBJ databases">
        <title>A draft genome resource for the thread blight pathogen Marasmius tenuissimus strain MS-2.</title>
        <authorList>
            <person name="Yulfo-Soto G.E."/>
            <person name="Baruah I.K."/>
            <person name="Amoako-Attah I."/>
            <person name="Bukari Y."/>
            <person name="Meinhardt L.W."/>
            <person name="Bailey B.A."/>
            <person name="Cohen S.P."/>
        </authorList>
    </citation>
    <scope>NUCLEOTIDE SEQUENCE [LARGE SCALE GENOMIC DNA]</scope>
    <source>
        <strain evidence="7 8">MS-2</strain>
    </source>
</reference>
<proteinExistence type="predicted"/>
<sequence>MAYDQDDVVIAVMGGTGSGKSSFIQLLTDNDSVKIGHTMDSETSDVRPIRFKDNTRGVNITIVDTPGFDDSRESLTDTDILKKIAEFLLNEYDNKRKLNALIYLQRISDPRFSGQSNRNLAIFRGLCGTATYKNVVVLTTFWDRTSDFQQGLQREDQLKANYFKELVQGGARFMRHDRTPRSASEVLEHVFTLVPRNVQLQEEIRLEGKSLEQTAAGFVQREEVERMIAKHQQSLAELREEMDAVKNKNMELRQELEQEKAELKQKVARWESEKAELHGGLQRQKTLRKEAEARMQEGSERRGIEVVDEKTSQLGTQIKIRLSADEKKVTQVVELGPASPPPPYEVARYSLSTFRREDFEFAYSDRYPPYMKKVPRKDRKNIFGIFDFESLLQTTVMLSLCSQLVPTIRELAPNASVIRSIEDLVRRNRELHDKARVGVGYPVEHNMYLNKNIGLREDWYTDAVFGQQQLTGTNSTTVTRADRRWVEEFLQVSRDQRRRDVSQLLENDSDNLFVQDYSDFRASMNLSETTKLMTEGRYGCASVVLFHLEADGQLHPLAITLDYQGSMDNSVTIFNRRIGHGSSGDEYTDWPWRYAKTCAQVSDWLRHEVAIHLVHTHLVEEVLIVAANRVFDPEHVVFRLLEPHWATTLPLNKAARETLVPKIIVRMTGFSEVQTYAFLKSSYRNFDWTGLYVPNDLRNRGFPVEHLGERKYHNYGYARNISRLWEIIRKFVSEVLTDVYVSGDEQVRSDGFIASFCREVRSSYGGQLSSFPDISTLDELIDFATMCIHIASPQHTAVNYLQQYYQTFVPNKPSALYTPLPRTLSELNRIGEKDLLAALPLHRPKDWLLMSQVPYLLSFEVAEDSTILHYAQTASTSSSTIGVIRRAARGLRDDLENFIPTCRQFNEDLDDGEKTPYDVLNPTKTAISILI</sequence>
<dbReference type="Pfam" id="PF00305">
    <property type="entry name" value="Lipoxygenase"/>
    <property type="match status" value="1"/>
</dbReference>
<dbReference type="InterPro" id="IPR036226">
    <property type="entry name" value="LipOase_C_sf"/>
</dbReference>
<dbReference type="Proteomes" id="UP001437256">
    <property type="component" value="Unassembled WGS sequence"/>
</dbReference>
<dbReference type="PROSITE" id="PS51393">
    <property type="entry name" value="LIPOXYGENASE_3"/>
    <property type="match status" value="1"/>
</dbReference>
<evidence type="ECO:0000313" key="7">
    <source>
        <dbReference type="EMBL" id="KAL0065530.1"/>
    </source>
</evidence>
<gene>
    <name evidence="7" type="ORF">AAF712_007441</name>
</gene>
<evidence type="ECO:0000256" key="2">
    <source>
        <dbReference type="ARBA" id="ARBA00022723"/>
    </source>
</evidence>
<comment type="caution">
    <text evidence="7">The sequence shown here is derived from an EMBL/GenBank/DDBJ whole genome shotgun (WGS) entry which is preliminary data.</text>
</comment>
<dbReference type="PANTHER" id="PTHR11771">
    <property type="entry name" value="LIPOXYGENASE"/>
    <property type="match status" value="1"/>
</dbReference>
<keyword evidence="2" id="KW-0479">Metal-binding</keyword>
<accession>A0ABR2ZW29</accession>
<evidence type="ECO:0000256" key="1">
    <source>
        <dbReference type="ARBA" id="ARBA00021175"/>
    </source>
</evidence>
<dbReference type="SUPFAM" id="SSF48484">
    <property type="entry name" value="Lipoxigenase"/>
    <property type="match status" value="1"/>
</dbReference>
<dbReference type="Pfam" id="PF01926">
    <property type="entry name" value="MMR_HSR1"/>
    <property type="match status" value="1"/>
</dbReference>
<dbReference type="InterPro" id="IPR013819">
    <property type="entry name" value="LipOase_C"/>
</dbReference>
<dbReference type="Gene3D" id="1.20.245.10">
    <property type="entry name" value="Lipoxygenase-1, Domain 5"/>
    <property type="match status" value="1"/>
</dbReference>
<keyword evidence="8" id="KW-1185">Reference proteome</keyword>
<feature type="region of interest" description="Disordered" evidence="5">
    <location>
        <begin position="274"/>
        <end position="304"/>
    </location>
</feature>
<dbReference type="EMBL" id="JBBXMP010000046">
    <property type="protein sequence ID" value="KAL0065530.1"/>
    <property type="molecule type" value="Genomic_DNA"/>
</dbReference>
<protein>
    <recommendedName>
        <fullName evidence="1">Manganese lipoxygenase</fullName>
    </recommendedName>
</protein>
<keyword evidence="4" id="KW-0560">Oxidoreductase</keyword>
<dbReference type="InterPro" id="IPR027417">
    <property type="entry name" value="P-loop_NTPase"/>
</dbReference>
<feature type="compositionally biased region" description="Basic and acidic residues" evidence="5">
    <location>
        <begin position="287"/>
        <end position="304"/>
    </location>
</feature>
<dbReference type="Gene3D" id="3.10.450.60">
    <property type="match status" value="1"/>
</dbReference>
<dbReference type="InterPro" id="IPR006073">
    <property type="entry name" value="GTP-bd"/>
</dbReference>